<dbReference type="Pfam" id="PF00069">
    <property type="entry name" value="Pkinase"/>
    <property type="match status" value="1"/>
</dbReference>
<name>A0A7J9DXH9_9ROSI</name>
<dbReference type="EMBL" id="JABEZW010000005">
    <property type="protein sequence ID" value="MBA0765482.1"/>
    <property type="molecule type" value="Genomic_DNA"/>
</dbReference>
<dbReference type="InterPro" id="IPR050205">
    <property type="entry name" value="CDPK_Ser/Thr_kinases"/>
</dbReference>
<evidence type="ECO:0000259" key="7">
    <source>
        <dbReference type="PROSITE" id="PS50011"/>
    </source>
</evidence>
<dbReference type="Gene3D" id="1.10.510.10">
    <property type="entry name" value="Transferase(Phosphotransferase) domain 1"/>
    <property type="match status" value="1"/>
</dbReference>
<dbReference type="SUPFAM" id="SSF56112">
    <property type="entry name" value="Protein kinase-like (PK-like)"/>
    <property type="match status" value="1"/>
</dbReference>
<comment type="caution">
    <text evidence="8">The sequence shown here is derived from an EMBL/GenBank/DDBJ whole genome shotgun (WGS) entry which is preliminary data.</text>
</comment>
<dbReference type="SMART" id="SM00220">
    <property type="entry name" value="S_TKc"/>
    <property type="match status" value="1"/>
</dbReference>
<dbReference type="InterPro" id="IPR011009">
    <property type="entry name" value="Kinase-like_dom_sf"/>
</dbReference>
<evidence type="ECO:0000313" key="8">
    <source>
        <dbReference type="EMBL" id="MBA0765482.1"/>
    </source>
</evidence>
<keyword evidence="4" id="KW-0547">Nucleotide-binding</keyword>
<dbReference type="PANTHER" id="PTHR24349">
    <property type="entry name" value="SERINE/THREONINE-PROTEIN KINASE"/>
    <property type="match status" value="1"/>
</dbReference>
<evidence type="ECO:0000256" key="4">
    <source>
        <dbReference type="ARBA" id="ARBA00022741"/>
    </source>
</evidence>
<organism evidence="8 9">
    <name type="scientific">Gossypium trilobum</name>
    <dbReference type="NCBI Taxonomy" id="34281"/>
    <lineage>
        <taxon>Eukaryota</taxon>
        <taxon>Viridiplantae</taxon>
        <taxon>Streptophyta</taxon>
        <taxon>Embryophyta</taxon>
        <taxon>Tracheophyta</taxon>
        <taxon>Spermatophyta</taxon>
        <taxon>Magnoliopsida</taxon>
        <taxon>eudicotyledons</taxon>
        <taxon>Gunneridae</taxon>
        <taxon>Pentapetalae</taxon>
        <taxon>rosids</taxon>
        <taxon>malvids</taxon>
        <taxon>Malvales</taxon>
        <taxon>Malvaceae</taxon>
        <taxon>Malvoideae</taxon>
        <taxon>Gossypium</taxon>
    </lineage>
</organism>
<accession>A0A7J9DXH9</accession>
<dbReference type="InterPro" id="IPR000719">
    <property type="entry name" value="Prot_kinase_dom"/>
</dbReference>
<comment type="similarity">
    <text evidence="1">Belongs to the protein kinase superfamily. CAMK Ser/Thr protein kinase family. CaMK subfamily.</text>
</comment>
<keyword evidence="5" id="KW-0418">Kinase</keyword>
<keyword evidence="6" id="KW-0067">ATP-binding</keyword>
<gene>
    <name evidence="8" type="ORF">Gotri_014674</name>
</gene>
<dbReference type="GO" id="GO:0005524">
    <property type="term" value="F:ATP binding"/>
    <property type="evidence" value="ECO:0007669"/>
    <property type="project" value="UniProtKB-KW"/>
</dbReference>
<evidence type="ECO:0000256" key="5">
    <source>
        <dbReference type="ARBA" id="ARBA00022777"/>
    </source>
</evidence>
<dbReference type="AlphaFoldDB" id="A0A7J9DXH9"/>
<keyword evidence="3" id="KW-0808">Transferase</keyword>
<protein>
    <recommendedName>
        <fullName evidence="7">Protein kinase domain-containing protein</fullName>
    </recommendedName>
</protein>
<feature type="non-terminal residue" evidence="8">
    <location>
        <position position="1"/>
    </location>
</feature>
<evidence type="ECO:0000256" key="6">
    <source>
        <dbReference type="ARBA" id="ARBA00022840"/>
    </source>
</evidence>
<proteinExistence type="inferred from homology"/>
<evidence type="ECO:0000313" key="9">
    <source>
        <dbReference type="Proteomes" id="UP000593568"/>
    </source>
</evidence>
<keyword evidence="9" id="KW-1185">Reference proteome</keyword>
<dbReference type="GO" id="GO:0004674">
    <property type="term" value="F:protein serine/threonine kinase activity"/>
    <property type="evidence" value="ECO:0007669"/>
    <property type="project" value="UniProtKB-KW"/>
</dbReference>
<evidence type="ECO:0000256" key="3">
    <source>
        <dbReference type="ARBA" id="ARBA00022679"/>
    </source>
</evidence>
<dbReference type="Proteomes" id="UP000593568">
    <property type="component" value="Unassembled WGS sequence"/>
</dbReference>
<evidence type="ECO:0000256" key="1">
    <source>
        <dbReference type="ARBA" id="ARBA00005354"/>
    </source>
</evidence>
<feature type="domain" description="Protein kinase" evidence="7">
    <location>
        <begin position="1"/>
        <end position="248"/>
    </location>
</feature>
<dbReference type="PROSITE" id="PS50011">
    <property type="entry name" value="PROTEIN_KINASE_DOM"/>
    <property type="match status" value="1"/>
</dbReference>
<sequence length="248" mass="28034">MAKPLQDSSNFYSKAEVWFVGKLKTPNAITASFRKSLNSHSGEERSKSMAYSRIHAISYPLSTWSKIKVQNEVAFSLGHGFSICRTPSVKCSQKLGEQPLGEVVEKKPVKKVGKNEHHLWKKRDSAGKALNLMLSKGQEAMMGTYDTFLFAFDMDNRVDEAGSLWNMVNDSMRLWDYMAPEVLKHNYGPEVDVWSAGVIIYILLCGMPPFWGVAQVIIRSTIDFKRDPWPKVSDNAKDLVKKMLNPDP</sequence>
<reference evidence="8 9" key="1">
    <citation type="journal article" date="2019" name="Genome Biol. Evol.">
        <title>Insights into the evolution of the New World diploid cottons (Gossypium, subgenus Houzingenia) based on genome sequencing.</title>
        <authorList>
            <person name="Grover C.E."/>
            <person name="Arick M.A. 2nd"/>
            <person name="Thrash A."/>
            <person name="Conover J.L."/>
            <person name="Sanders W.S."/>
            <person name="Peterson D.G."/>
            <person name="Frelichowski J.E."/>
            <person name="Scheffler J.A."/>
            <person name="Scheffler B.E."/>
            <person name="Wendel J.F."/>
        </authorList>
    </citation>
    <scope>NUCLEOTIDE SEQUENCE [LARGE SCALE GENOMIC DNA]</scope>
    <source>
        <strain evidence="8">8</strain>
        <tissue evidence="8">Leaf</tissue>
    </source>
</reference>
<keyword evidence="2" id="KW-0723">Serine/threonine-protein kinase</keyword>
<evidence type="ECO:0000256" key="2">
    <source>
        <dbReference type="ARBA" id="ARBA00022527"/>
    </source>
</evidence>